<gene>
    <name evidence="14" type="primary">ATP8</name>
</gene>
<keyword evidence="4 12" id="KW-0813">Transport</keyword>
<protein>
    <recommendedName>
        <fullName evidence="12">ATP synthase complex subunit 8</fullName>
    </recommendedName>
</protein>
<evidence type="ECO:0000256" key="4">
    <source>
        <dbReference type="ARBA" id="ARBA00022448"/>
    </source>
</evidence>
<dbReference type="GO" id="GO:0015986">
    <property type="term" value="P:proton motive force-driven ATP synthesis"/>
    <property type="evidence" value="ECO:0007669"/>
    <property type="project" value="InterPro"/>
</dbReference>
<dbReference type="AlphaFoldDB" id="A0A7M3UYT8"/>
<dbReference type="InterPro" id="IPR001421">
    <property type="entry name" value="ATP8_metazoa"/>
</dbReference>
<proteinExistence type="inferred from homology"/>
<evidence type="ECO:0000256" key="3">
    <source>
        <dbReference type="ARBA" id="ARBA00011291"/>
    </source>
</evidence>
<dbReference type="GeneID" id="63359974"/>
<geneLocation type="mitochondrion" evidence="14"/>
<feature type="transmembrane region" description="Helical" evidence="13">
    <location>
        <begin position="12"/>
        <end position="32"/>
    </location>
</feature>
<evidence type="ECO:0000256" key="6">
    <source>
        <dbReference type="ARBA" id="ARBA00022692"/>
    </source>
</evidence>
<evidence type="ECO:0000256" key="1">
    <source>
        <dbReference type="ARBA" id="ARBA00004304"/>
    </source>
</evidence>
<keyword evidence="9 12" id="KW-0406">Ion transport</keyword>
<keyword evidence="11 13" id="KW-0472">Membrane</keyword>
<evidence type="ECO:0000256" key="2">
    <source>
        <dbReference type="ARBA" id="ARBA00008892"/>
    </source>
</evidence>
<name>A0A7M3UYT8_9HEXA</name>
<keyword evidence="6 12" id="KW-0812">Transmembrane</keyword>
<dbReference type="Pfam" id="PF00895">
    <property type="entry name" value="ATP-synt_8"/>
    <property type="match status" value="1"/>
</dbReference>
<dbReference type="GO" id="GO:0015078">
    <property type="term" value="F:proton transmembrane transporter activity"/>
    <property type="evidence" value="ECO:0007669"/>
    <property type="project" value="InterPro"/>
</dbReference>
<evidence type="ECO:0000256" key="9">
    <source>
        <dbReference type="ARBA" id="ARBA00023065"/>
    </source>
</evidence>
<keyword evidence="7 12" id="KW-0375">Hydrogen ion transport</keyword>
<comment type="subunit">
    <text evidence="3">F-type ATPases have 2 components, CF(1) - the catalytic core - and CF(0) - the membrane proton channel.</text>
</comment>
<evidence type="ECO:0000256" key="10">
    <source>
        <dbReference type="ARBA" id="ARBA00023128"/>
    </source>
</evidence>
<evidence type="ECO:0000313" key="14">
    <source>
        <dbReference type="EMBL" id="QOL12115.1"/>
    </source>
</evidence>
<comment type="subcellular location">
    <subcellularLocation>
        <location evidence="1 12">Mitochondrion membrane</location>
        <topology evidence="1 12">Single-pass membrane protein</topology>
    </subcellularLocation>
</comment>
<dbReference type="GO" id="GO:0045259">
    <property type="term" value="C:proton-transporting ATP synthase complex"/>
    <property type="evidence" value="ECO:0007669"/>
    <property type="project" value="UniProtKB-KW"/>
</dbReference>
<evidence type="ECO:0000256" key="7">
    <source>
        <dbReference type="ARBA" id="ARBA00022781"/>
    </source>
</evidence>
<comment type="similarity">
    <text evidence="2 12">Belongs to the ATPase protein 8 family.</text>
</comment>
<evidence type="ECO:0000256" key="5">
    <source>
        <dbReference type="ARBA" id="ARBA00022547"/>
    </source>
</evidence>
<dbReference type="CTD" id="4509"/>
<dbReference type="EMBL" id="MT975431">
    <property type="protein sequence ID" value="QOL12115.1"/>
    <property type="molecule type" value="Genomic_DNA"/>
</dbReference>
<dbReference type="GO" id="GO:0031966">
    <property type="term" value="C:mitochondrial membrane"/>
    <property type="evidence" value="ECO:0007669"/>
    <property type="project" value="UniProtKB-SubCell"/>
</dbReference>
<evidence type="ECO:0000256" key="12">
    <source>
        <dbReference type="RuleBase" id="RU003661"/>
    </source>
</evidence>
<evidence type="ECO:0000256" key="8">
    <source>
        <dbReference type="ARBA" id="ARBA00022989"/>
    </source>
</evidence>
<sequence length="53" mass="6592">MPQMAPMNWIFLYLMFFLIMILSFYKIFYMFVNNNETDHVNTANSYNTLPWKW</sequence>
<accession>A0A7M3UYT8</accession>
<reference evidence="14" key="1">
    <citation type="journal article" date="2020" name="Mitochondrial DNA Part B Resour">
        <title>The complete mitochondrial genome of Allonychiurus kimi (Collembola: Onychiuridae).</title>
        <authorList>
            <person name="Lee Y.-S."/>
            <person name="Lee T."/>
        </authorList>
    </citation>
    <scope>NUCLEOTIDE SEQUENCE</scope>
</reference>
<evidence type="ECO:0000256" key="13">
    <source>
        <dbReference type="SAM" id="Phobius"/>
    </source>
</evidence>
<keyword evidence="10 12" id="KW-0496">Mitochondrion</keyword>
<evidence type="ECO:0000256" key="11">
    <source>
        <dbReference type="ARBA" id="ARBA00023136"/>
    </source>
</evidence>
<dbReference type="RefSeq" id="YP_010022113.1">
    <property type="nucleotide sequence ID" value="NC_053646.1"/>
</dbReference>
<organism evidence="14">
    <name type="scientific">Allonychiurus kimi</name>
    <dbReference type="NCBI Taxonomy" id="2779777"/>
    <lineage>
        <taxon>Eukaryota</taxon>
        <taxon>Metazoa</taxon>
        <taxon>Ecdysozoa</taxon>
        <taxon>Arthropoda</taxon>
        <taxon>Hexapoda</taxon>
        <taxon>Collembola</taxon>
        <taxon>Poduromorpha</taxon>
        <taxon>Poduroidea</taxon>
        <taxon>Onychiuridae</taxon>
        <taxon>Onychiurinae</taxon>
        <taxon>Allonychiurus</taxon>
    </lineage>
</organism>
<keyword evidence="5 12" id="KW-0138">CF(0)</keyword>
<keyword evidence="8 13" id="KW-1133">Transmembrane helix</keyword>